<keyword evidence="1" id="KW-1133">Transmembrane helix</keyword>
<accession>A0A9D1VSG9</accession>
<dbReference type="EMBL" id="DXFD01000009">
    <property type="protein sequence ID" value="HIX46169.1"/>
    <property type="molecule type" value="Genomic_DNA"/>
</dbReference>
<evidence type="ECO:0000313" key="3">
    <source>
        <dbReference type="Proteomes" id="UP000824249"/>
    </source>
</evidence>
<feature type="transmembrane region" description="Helical" evidence="1">
    <location>
        <begin position="71"/>
        <end position="95"/>
    </location>
</feature>
<sequence>MAKKGIKYYIPGGIALVLGIAAFCMMFLTAVTYSADLGIANTSYSYTGMQLAFGYSETIGEGSALETTTTILTFNFMVFLAFLLPLIGGILAVLFQNGLLTKIVTTACFVVGAVFLFSIVGLATIGMEEFQQALVEELSASLGVGPIIGAVLAILGAVVCFFKGSIAKALGGN</sequence>
<organism evidence="2 3">
    <name type="scientific">Candidatus Borkfalkia faecigallinarum</name>
    <dbReference type="NCBI Taxonomy" id="2838509"/>
    <lineage>
        <taxon>Bacteria</taxon>
        <taxon>Bacillati</taxon>
        <taxon>Bacillota</taxon>
        <taxon>Clostridia</taxon>
        <taxon>Christensenellales</taxon>
        <taxon>Christensenellaceae</taxon>
        <taxon>Candidatus Borkfalkia</taxon>
    </lineage>
</organism>
<comment type="caution">
    <text evidence="2">The sequence shown here is derived from an EMBL/GenBank/DDBJ whole genome shotgun (WGS) entry which is preliminary data.</text>
</comment>
<feature type="transmembrane region" description="Helical" evidence="1">
    <location>
        <begin position="12"/>
        <end position="35"/>
    </location>
</feature>
<proteinExistence type="predicted"/>
<keyword evidence="1" id="KW-0812">Transmembrane</keyword>
<gene>
    <name evidence="2" type="ORF">H9737_00585</name>
</gene>
<feature type="transmembrane region" description="Helical" evidence="1">
    <location>
        <begin position="107"/>
        <end position="126"/>
    </location>
</feature>
<keyword evidence="1" id="KW-0472">Membrane</keyword>
<evidence type="ECO:0000256" key="1">
    <source>
        <dbReference type="SAM" id="Phobius"/>
    </source>
</evidence>
<name>A0A9D1VSG9_9FIRM</name>
<reference evidence="2" key="2">
    <citation type="submission" date="2021-04" db="EMBL/GenBank/DDBJ databases">
        <authorList>
            <person name="Gilroy R."/>
        </authorList>
    </citation>
    <scope>NUCLEOTIDE SEQUENCE</scope>
    <source>
        <strain evidence="2">26628</strain>
    </source>
</reference>
<protein>
    <submittedName>
        <fullName evidence="2">Uncharacterized protein</fullName>
    </submittedName>
</protein>
<feature type="transmembrane region" description="Helical" evidence="1">
    <location>
        <begin position="138"/>
        <end position="162"/>
    </location>
</feature>
<dbReference type="Proteomes" id="UP000824249">
    <property type="component" value="Unassembled WGS sequence"/>
</dbReference>
<evidence type="ECO:0000313" key="2">
    <source>
        <dbReference type="EMBL" id="HIX46169.1"/>
    </source>
</evidence>
<reference evidence="2" key="1">
    <citation type="journal article" date="2021" name="PeerJ">
        <title>Extensive microbial diversity within the chicken gut microbiome revealed by metagenomics and culture.</title>
        <authorList>
            <person name="Gilroy R."/>
            <person name="Ravi A."/>
            <person name="Getino M."/>
            <person name="Pursley I."/>
            <person name="Horton D.L."/>
            <person name="Alikhan N.F."/>
            <person name="Baker D."/>
            <person name="Gharbi K."/>
            <person name="Hall N."/>
            <person name="Watson M."/>
            <person name="Adriaenssens E.M."/>
            <person name="Foster-Nyarko E."/>
            <person name="Jarju S."/>
            <person name="Secka A."/>
            <person name="Antonio M."/>
            <person name="Oren A."/>
            <person name="Chaudhuri R.R."/>
            <person name="La Ragione R."/>
            <person name="Hildebrand F."/>
            <person name="Pallen M.J."/>
        </authorList>
    </citation>
    <scope>NUCLEOTIDE SEQUENCE</scope>
    <source>
        <strain evidence="2">26628</strain>
    </source>
</reference>
<dbReference type="AlphaFoldDB" id="A0A9D1VSG9"/>